<dbReference type="KEGG" id="acry:AC20117_01835"/>
<name>A0A1H1EWJ8_9MICC</name>
<proteinExistence type="predicted"/>
<evidence type="ECO:0000313" key="2">
    <source>
        <dbReference type="Proteomes" id="UP000181917"/>
    </source>
</evidence>
<reference evidence="1 2" key="1">
    <citation type="submission" date="2016-10" db="EMBL/GenBank/DDBJ databases">
        <authorList>
            <person name="de Groot N.N."/>
        </authorList>
    </citation>
    <scope>NUCLEOTIDE SEQUENCE [LARGE SCALE GENOMIC DNA]</scope>
    <source>
        <strain evidence="1 2">DSM 20117</strain>
    </source>
</reference>
<sequence length="143" mass="16838">MTGSPSVDKLLRMFFLRYNLSQKPVTVDRCNRIELHLRHFLDLCGEDYLASEQRQLLELERQFQPHGSAFARLMYAGELLAALPEFLAPEWLMNHGVDRKVQISHSDRLVRWLCGERLVDFRAHRMDLLHFRSAHDQALRVQP</sequence>
<dbReference type="Proteomes" id="UP000181917">
    <property type="component" value="Unassembled WGS sequence"/>
</dbReference>
<protein>
    <submittedName>
        <fullName evidence="1">Uncharacterized protein</fullName>
    </submittedName>
</protein>
<organism evidence="1 2">
    <name type="scientific">Crystallibacter crystallopoietes</name>
    <dbReference type="NCBI Taxonomy" id="37928"/>
    <lineage>
        <taxon>Bacteria</taxon>
        <taxon>Bacillati</taxon>
        <taxon>Actinomycetota</taxon>
        <taxon>Actinomycetes</taxon>
        <taxon>Micrococcales</taxon>
        <taxon>Micrococcaceae</taxon>
        <taxon>Crystallibacter</taxon>
    </lineage>
</organism>
<dbReference type="EMBL" id="FNKH01000002">
    <property type="protein sequence ID" value="SDQ93107.1"/>
    <property type="molecule type" value="Genomic_DNA"/>
</dbReference>
<evidence type="ECO:0000313" key="1">
    <source>
        <dbReference type="EMBL" id="SDQ93107.1"/>
    </source>
</evidence>
<dbReference type="AlphaFoldDB" id="A0A1H1EWJ8"/>
<dbReference type="RefSeq" id="WP_074701238.1">
    <property type="nucleotide sequence ID" value="NZ_CP018863.1"/>
</dbReference>
<gene>
    <name evidence="1" type="ORF">SAMN04489742_3128</name>
</gene>
<keyword evidence="2" id="KW-1185">Reference proteome</keyword>
<dbReference type="OrthoDB" id="4944087at2"/>
<accession>A0A1H1EWJ8</accession>